<reference evidence="2 3" key="1">
    <citation type="submission" date="2016-09" db="EMBL/GenBank/DDBJ databases">
        <authorList>
            <person name="Capua I."/>
            <person name="De Benedictis P."/>
            <person name="Joannis T."/>
            <person name="Lombin L.H."/>
            <person name="Cattoli G."/>
        </authorList>
    </citation>
    <scope>NUCLEOTIDE SEQUENCE [LARGE SCALE GENOMIC DNA]</scope>
    <source>
        <strain evidence="2 3">UB20</strain>
    </source>
</reference>
<keyword evidence="1" id="KW-0812">Transmembrane</keyword>
<keyword evidence="1" id="KW-0472">Membrane</keyword>
<evidence type="ECO:0000313" key="2">
    <source>
        <dbReference type="EMBL" id="SCQ18103.1"/>
    </source>
</evidence>
<sequence length="79" mass="8481">MNRNIDSQLLSGLLSGLVIGAAVGVTVGYLVATEKRGPLSDELNELIGNVKDGFQWAVSKFKGNRVHEALESTQVIKVK</sequence>
<dbReference type="RefSeq" id="WP_041590543.1">
    <property type="nucleotide sequence ID" value="NZ_CAUTOH010000060.1"/>
</dbReference>
<dbReference type="AlphaFoldDB" id="A0A1D3UDA3"/>
<dbReference type="Proteomes" id="UP000182057">
    <property type="component" value="Unassembled WGS sequence"/>
</dbReference>
<evidence type="ECO:0000313" key="3">
    <source>
        <dbReference type="Proteomes" id="UP000182057"/>
    </source>
</evidence>
<evidence type="ECO:0000256" key="1">
    <source>
        <dbReference type="SAM" id="Phobius"/>
    </source>
</evidence>
<evidence type="ECO:0008006" key="4">
    <source>
        <dbReference type="Google" id="ProtNLM"/>
    </source>
</evidence>
<protein>
    <recommendedName>
        <fullName evidence="4">YtxH domain-containing protein</fullName>
    </recommendedName>
</protein>
<feature type="transmembrane region" description="Helical" evidence="1">
    <location>
        <begin position="12"/>
        <end position="32"/>
    </location>
</feature>
<dbReference type="OrthoDB" id="9954912at2"/>
<proteinExistence type="predicted"/>
<dbReference type="EMBL" id="FMMM01000016">
    <property type="protein sequence ID" value="SCQ18103.1"/>
    <property type="molecule type" value="Genomic_DNA"/>
</dbReference>
<name>A0A1D3UDA3_TANFO</name>
<accession>A0A1D3UDA3</accession>
<dbReference type="GeneID" id="34757673"/>
<gene>
    <name evidence="2" type="ORF">TFUB20_00234</name>
</gene>
<keyword evidence="1" id="KW-1133">Transmembrane helix</keyword>
<organism evidence="2 3">
    <name type="scientific">Tannerella forsythia</name>
    <name type="common">Bacteroides forsythus</name>
    <dbReference type="NCBI Taxonomy" id="28112"/>
    <lineage>
        <taxon>Bacteria</taxon>
        <taxon>Pseudomonadati</taxon>
        <taxon>Bacteroidota</taxon>
        <taxon>Bacteroidia</taxon>
        <taxon>Bacteroidales</taxon>
        <taxon>Tannerellaceae</taxon>
        <taxon>Tannerella</taxon>
    </lineage>
</organism>